<proteinExistence type="predicted"/>
<reference evidence="2" key="1">
    <citation type="submission" date="2016-10" db="EMBL/GenBank/DDBJ databases">
        <authorList>
            <person name="Varghese N."/>
            <person name="Submissions S."/>
        </authorList>
    </citation>
    <scope>NUCLEOTIDE SEQUENCE [LARGE SCALE GENOMIC DNA]</scope>
    <source>
        <strain evidence="2">R-53102</strain>
    </source>
</reference>
<protein>
    <submittedName>
        <fullName evidence="1">Uncharacterized protein</fullName>
    </submittedName>
</protein>
<sequence length="48" mass="5718">MKNATKKIQFYLLKNADLIEIRGGKHSETNLLNKYIHKYMGFFRSIKD</sequence>
<dbReference type="AlphaFoldDB" id="A0A1I1RM82"/>
<organism evidence="1 2">
    <name type="scientific">Lactobacillus bombicola</name>
    <dbReference type="NCBI Taxonomy" id="1505723"/>
    <lineage>
        <taxon>Bacteria</taxon>
        <taxon>Bacillati</taxon>
        <taxon>Bacillota</taxon>
        <taxon>Bacilli</taxon>
        <taxon>Lactobacillales</taxon>
        <taxon>Lactobacillaceae</taxon>
        <taxon>Lactobacillus</taxon>
    </lineage>
</organism>
<dbReference type="EMBL" id="FOMN01000001">
    <property type="protein sequence ID" value="SFD31520.1"/>
    <property type="molecule type" value="Genomic_DNA"/>
</dbReference>
<evidence type="ECO:0000313" key="1">
    <source>
        <dbReference type="EMBL" id="SFD31520.1"/>
    </source>
</evidence>
<name>A0A1I1RM82_9LACO</name>
<dbReference type="RefSeq" id="WP_159428278.1">
    <property type="nucleotide sequence ID" value="NZ_CBCRVU010000001.1"/>
</dbReference>
<gene>
    <name evidence="1" type="ORF">SAMN04487792_0296</name>
</gene>
<accession>A0A1I1RM82</accession>
<dbReference type="Proteomes" id="UP000199599">
    <property type="component" value="Unassembled WGS sequence"/>
</dbReference>
<evidence type="ECO:0000313" key="2">
    <source>
        <dbReference type="Proteomes" id="UP000199599"/>
    </source>
</evidence>